<evidence type="ECO:0008006" key="7">
    <source>
        <dbReference type="Google" id="ProtNLM"/>
    </source>
</evidence>
<dbReference type="PANTHER" id="PTHR12532">
    <property type="entry name" value="TRANSLATIONAL ACTIVATOR OF CYTOCHROME C OXIDASE 1"/>
    <property type="match status" value="1"/>
</dbReference>
<feature type="domain" description="TACO1/YebC-like N-terminal" evidence="4">
    <location>
        <begin position="37"/>
        <end position="109"/>
    </location>
</feature>
<dbReference type="GO" id="GO:0005739">
    <property type="term" value="C:mitochondrion"/>
    <property type="evidence" value="ECO:0007669"/>
    <property type="project" value="UniProtKB-SubCell"/>
</dbReference>
<feature type="domain" description="TACO1/YebC-like second and third" evidence="3">
    <location>
        <begin position="116"/>
        <end position="270"/>
    </location>
</feature>
<organism evidence="5 6">
    <name type="scientific">Tilletia horrida</name>
    <dbReference type="NCBI Taxonomy" id="155126"/>
    <lineage>
        <taxon>Eukaryota</taxon>
        <taxon>Fungi</taxon>
        <taxon>Dikarya</taxon>
        <taxon>Basidiomycota</taxon>
        <taxon>Ustilaginomycotina</taxon>
        <taxon>Exobasidiomycetes</taxon>
        <taxon>Tilletiales</taxon>
        <taxon>Tilletiaceae</taxon>
        <taxon>Tilletia</taxon>
    </lineage>
</organism>
<evidence type="ECO:0000259" key="3">
    <source>
        <dbReference type="Pfam" id="PF01709"/>
    </source>
</evidence>
<accession>A0AAN6JKJ9</accession>
<keyword evidence="6" id="KW-1185">Reference proteome</keyword>
<dbReference type="FunFam" id="1.10.10.200:FF:000002">
    <property type="entry name" value="Probable transcriptional regulatory protein CLM62_37755"/>
    <property type="match status" value="1"/>
</dbReference>
<reference evidence="5" key="1">
    <citation type="journal article" date="2023" name="PhytoFront">
        <title>Draft Genome Resources of Seven Strains of Tilletia horrida, Causal Agent of Kernel Smut of Rice.</title>
        <authorList>
            <person name="Khanal S."/>
            <person name="Antony Babu S."/>
            <person name="Zhou X.G."/>
        </authorList>
    </citation>
    <scope>NUCLEOTIDE SEQUENCE</scope>
    <source>
        <strain evidence="5">TX3</strain>
    </source>
</reference>
<dbReference type="Pfam" id="PF20772">
    <property type="entry name" value="TACO1_YebC_N"/>
    <property type="match status" value="1"/>
</dbReference>
<comment type="caution">
    <text evidence="5">The sequence shown here is derived from an EMBL/GenBank/DDBJ whole genome shotgun (WGS) entry which is preliminary data.</text>
</comment>
<dbReference type="Pfam" id="PF01709">
    <property type="entry name" value="Transcrip_reg"/>
    <property type="match status" value="1"/>
</dbReference>
<dbReference type="Gene3D" id="1.10.10.200">
    <property type="match status" value="1"/>
</dbReference>
<evidence type="ECO:0000259" key="4">
    <source>
        <dbReference type="Pfam" id="PF20772"/>
    </source>
</evidence>
<dbReference type="Gene3D" id="3.30.70.980">
    <property type="match status" value="2"/>
</dbReference>
<evidence type="ECO:0000256" key="1">
    <source>
        <dbReference type="ARBA" id="ARBA00004173"/>
    </source>
</evidence>
<proteinExistence type="inferred from homology"/>
<dbReference type="InterPro" id="IPR026564">
    <property type="entry name" value="Transcrip_reg_TACO1-like_dom3"/>
</dbReference>
<sequence length="318" mass="34429">MPMRALCKTCAPVLSTSLSLSQRQAFSTSVTAASGHNKWSKIRHKKQANDAARSATYGVLSREIISAVKNFGGPDPALNYRLSMLLRKARELDIPKDKVEATLAKAAGKDGNEMVTVAYEALGPVSSNHPPVAMIIECMTDNTRRTMSSLKEAFNKSGGSRLSSTAHLFERTGYIRLEARSGATFDEVFEAAVEAGAEDVQLVEQDAEDAEGGAPAKQADKLVIEIRCSPSDVHALAGTLSAAPNNHILQEAEQRMEPNGSVLCFEEDKAHLSPDEAANVAGYVDEAYWAKLEKMKEAIESNADCQRIFSTLLGWPTR</sequence>
<dbReference type="InterPro" id="IPR017856">
    <property type="entry name" value="Integrase-like_N"/>
</dbReference>
<dbReference type="InterPro" id="IPR048300">
    <property type="entry name" value="TACO1_YebC-like_2nd/3rd_dom"/>
</dbReference>
<evidence type="ECO:0000256" key="2">
    <source>
        <dbReference type="ARBA" id="ARBA00008724"/>
    </source>
</evidence>
<evidence type="ECO:0000313" key="5">
    <source>
        <dbReference type="EMBL" id="KAK0533205.1"/>
    </source>
</evidence>
<protein>
    <recommendedName>
        <fullName evidence="7">YebC-like protein</fullName>
    </recommendedName>
</protein>
<dbReference type="PANTHER" id="PTHR12532:SF0">
    <property type="entry name" value="TRANSLATIONAL ACTIVATOR OF CYTOCHROME C OXIDASE 1"/>
    <property type="match status" value="1"/>
</dbReference>
<name>A0AAN6JKJ9_9BASI</name>
<gene>
    <name evidence="5" type="ORF">OC842_003046</name>
</gene>
<dbReference type="SUPFAM" id="SSF75625">
    <property type="entry name" value="YebC-like"/>
    <property type="match status" value="1"/>
</dbReference>
<dbReference type="Proteomes" id="UP001176521">
    <property type="component" value="Unassembled WGS sequence"/>
</dbReference>
<comment type="subcellular location">
    <subcellularLocation>
        <location evidence="1">Mitochondrion</location>
    </subcellularLocation>
</comment>
<dbReference type="EMBL" id="JAPDMQ010000142">
    <property type="protein sequence ID" value="KAK0533205.1"/>
    <property type="molecule type" value="Genomic_DNA"/>
</dbReference>
<evidence type="ECO:0000313" key="6">
    <source>
        <dbReference type="Proteomes" id="UP001176521"/>
    </source>
</evidence>
<comment type="similarity">
    <text evidence="2">Belongs to the TACO1 family.</text>
</comment>
<dbReference type="AlphaFoldDB" id="A0AAN6JKJ9"/>
<dbReference type="InterPro" id="IPR049083">
    <property type="entry name" value="TACO1_YebC_N"/>
</dbReference>
<dbReference type="InterPro" id="IPR002876">
    <property type="entry name" value="Transcrip_reg_TACO1-like"/>
</dbReference>
<dbReference type="InterPro" id="IPR029072">
    <property type="entry name" value="YebC-like"/>
</dbReference>